<dbReference type="RefSeq" id="WP_203949916.1">
    <property type="nucleotide sequence ID" value="NZ_BOOR01000106.1"/>
</dbReference>
<dbReference type="EMBL" id="BOOR01000106">
    <property type="protein sequence ID" value="GII59878.1"/>
    <property type="molecule type" value="Genomic_DNA"/>
</dbReference>
<keyword evidence="1" id="KW-0812">Transmembrane</keyword>
<dbReference type="AlphaFoldDB" id="A0A8J4DFN8"/>
<protein>
    <submittedName>
        <fullName evidence="2">Uncharacterized protein</fullName>
    </submittedName>
</protein>
<keyword evidence="1" id="KW-0472">Membrane</keyword>
<accession>A0A8J4DFN8</accession>
<gene>
    <name evidence="2" type="ORF">Pth03_82670</name>
</gene>
<comment type="caution">
    <text evidence="2">The sequence shown here is derived from an EMBL/GenBank/DDBJ whole genome shotgun (WGS) entry which is preliminary data.</text>
</comment>
<organism evidence="2 3">
    <name type="scientific">Planotetraspora thailandica</name>
    <dbReference type="NCBI Taxonomy" id="487172"/>
    <lineage>
        <taxon>Bacteria</taxon>
        <taxon>Bacillati</taxon>
        <taxon>Actinomycetota</taxon>
        <taxon>Actinomycetes</taxon>
        <taxon>Streptosporangiales</taxon>
        <taxon>Streptosporangiaceae</taxon>
        <taxon>Planotetraspora</taxon>
    </lineage>
</organism>
<evidence type="ECO:0000313" key="3">
    <source>
        <dbReference type="Proteomes" id="UP000605992"/>
    </source>
</evidence>
<keyword evidence="3" id="KW-1185">Reference proteome</keyword>
<evidence type="ECO:0000313" key="2">
    <source>
        <dbReference type="EMBL" id="GII59878.1"/>
    </source>
</evidence>
<proteinExistence type="predicted"/>
<dbReference type="Proteomes" id="UP000605992">
    <property type="component" value="Unassembled WGS sequence"/>
</dbReference>
<evidence type="ECO:0000256" key="1">
    <source>
        <dbReference type="SAM" id="Phobius"/>
    </source>
</evidence>
<reference evidence="2" key="1">
    <citation type="submission" date="2021-01" db="EMBL/GenBank/DDBJ databases">
        <title>Whole genome shotgun sequence of Planotetraspora thailandica NBRC 104271.</title>
        <authorList>
            <person name="Komaki H."/>
            <person name="Tamura T."/>
        </authorList>
    </citation>
    <scope>NUCLEOTIDE SEQUENCE</scope>
    <source>
        <strain evidence="2">NBRC 104271</strain>
    </source>
</reference>
<feature type="transmembrane region" description="Helical" evidence="1">
    <location>
        <begin position="38"/>
        <end position="56"/>
    </location>
</feature>
<keyword evidence="1" id="KW-1133">Transmembrane helix</keyword>
<name>A0A8J4DFN8_9ACTN</name>
<sequence>MTNLTIIQTSLDPEQDAAGARRRPSIAARIGAIGQNRLGALLLLVATLAAIVWANGSLASY</sequence>